<proteinExistence type="predicted"/>
<dbReference type="AlphaFoldDB" id="A0A9P4M7F9"/>
<dbReference type="OrthoDB" id="5341924at2759"/>
<feature type="region of interest" description="Disordered" evidence="1">
    <location>
        <begin position="28"/>
        <end position="67"/>
    </location>
</feature>
<feature type="compositionally biased region" description="Polar residues" evidence="1">
    <location>
        <begin position="34"/>
        <end position="57"/>
    </location>
</feature>
<name>A0A9P4M7F9_9PEZI</name>
<comment type="caution">
    <text evidence="2">The sequence shown here is derived from an EMBL/GenBank/DDBJ whole genome shotgun (WGS) entry which is preliminary data.</text>
</comment>
<reference evidence="2" key="1">
    <citation type="journal article" date="2020" name="Stud. Mycol.">
        <title>101 Dothideomycetes genomes: a test case for predicting lifestyles and emergence of pathogens.</title>
        <authorList>
            <person name="Haridas S."/>
            <person name="Albert R."/>
            <person name="Binder M."/>
            <person name="Bloem J."/>
            <person name="Labutti K."/>
            <person name="Salamov A."/>
            <person name="Andreopoulos B."/>
            <person name="Baker S."/>
            <person name="Barry K."/>
            <person name="Bills G."/>
            <person name="Bluhm B."/>
            <person name="Cannon C."/>
            <person name="Castanera R."/>
            <person name="Culley D."/>
            <person name="Daum C."/>
            <person name="Ezra D."/>
            <person name="Gonzalez J."/>
            <person name="Henrissat B."/>
            <person name="Kuo A."/>
            <person name="Liang C."/>
            <person name="Lipzen A."/>
            <person name="Lutzoni F."/>
            <person name="Magnuson J."/>
            <person name="Mondo S."/>
            <person name="Nolan M."/>
            <person name="Ohm R."/>
            <person name="Pangilinan J."/>
            <person name="Park H.-J."/>
            <person name="Ramirez L."/>
            <person name="Alfaro M."/>
            <person name="Sun H."/>
            <person name="Tritt A."/>
            <person name="Yoshinaga Y."/>
            <person name="Zwiers L.-H."/>
            <person name="Turgeon B."/>
            <person name="Goodwin S."/>
            <person name="Spatafora J."/>
            <person name="Crous P."/>
            <person name="Grigoriev I."/>
        </authorList>
    </citation>
    <scope>NUCLEOTIDE SEQUENCE</scope>
    <source>
        <strain evidence="2">CBS 133067</strain>
    </source>
</reference>
<dbReference type="Proteomes" id="UP000799772">
    <property type="component" value="Unassembled WGS sequence"/>
</dbReference>
<evidence type="ECO:0000256" key="1">
    <source>
        <dbReference type="SAM" id="MobiDB-lite"/>
    </source>
</evidence>
<organism evidence="2 3">
    <name type="scientific">Rhizodiscina lignyota</name>
    <dbReference type="NCBI Taxonomy" id="1504668"/>
    <lineage>
        <taxon>Eukaryota</taxon>
        <taxon>Fungi</taxon>
        <taxon>Dikarya</taxon>
        <taxon>Ascomycota</taxon>
        <taxon>Pezizomycotina</taxon>
        <taxon>Dothideomycetes</taxon>
        <taxon>Pleosporomycetidae</taxon>
        <taxon>Aulographales</taxon>
        <taxon>Rhizodiscinaceae</taxon>
        <taxon>Rhizodiscina</taxon>
    </lineage>
</organism>
<evidence type="ECO:0000313" key="3">
    <source>
        <dbReference type="Proteomes" id="UP000799772"/>
    </source>
</evidence>
<accession>A0A9P4M7F9</accession>
<keyword evidence="3" id="KW-1185">Reference proteome</keyword>
<evidence type="ECO:0000313" key="2">
    <source>
        <dbReference type="EMBL" id="KAF2097302.1"/>
    </source>
</evidence>
<dbReference type="EMBL" id="ML978128">
    <property type="protein sequence ID" value="KAF2097302.1"/>
    <property type="molecule type" value="Genomic_DNA"/>
</dbReference>
<sequence length="979" mass="110147">MHTCWRSPFARAFQQAARLRRQTVAARTFATPVQGPNNGSPFASNRSFLRSSPNTGPETPRETDSRIIKAQGKPIPVPSARFDTEAWIDSLELALPPHLRTTQPEDTTDETEYISSSIARHISLAYEDGHDLLTHLGVEQERWDAVVWIVNQLAEQGDPAEIATDSPTSSTSFSWHAADSLDKLTKASISINDLSLQSNGRRLREILQYNPRIANQGWTSHKGALGKVWRALGTMILRAARADEAESERIMPYVMQILAILHHNDIIPASIYRSAPPGDQFSVHQPPLLHMLSSLILTSLSDAAWKAQESTNAARSKETGAQYRFLGRGMPGLAFRGQLPTLRHEVWLELILWSCLHGRWIEEGASILRDTEAQSEESPWSLICQTQKVVESEETLTAQKASPLARLLGMSGEDKDDFGSDRVEKTISTEVVTAFVDGMLNHIRVGVGNRGVQASVALHYIQDFKRMLDAHDMGLGVMSWDAVIVRFLESEGVNAELNPGLLRGILQLAQPFTREVKLQNTPTAIDVSHKRVPYMFDPSASALGLFHRSIRGFVTRGDASGALKTFEQLQNFTDRNKTAAIRNFFEHSIHADFFSMPVDDFTSNVAELAKTYPSFHPQLPPRVLADLLNLTTTSKAYDFGRWLLYSDDVDGPLITNSSYADDVFAAALVRFGTATRDKELLSRVIESQSRASTLRHGHAQLNGRVMRAFLLSQIEFRRWESVENTLDQLRSRPDATWNVNTLAVLAREMLRMDAVPESESPPAKIFLRLCQGFYTPIRRREEENGWAKKVFAMDSILAFLSSLSPEWARLCKMGRRRSAPHPHHMNIHSFNNLLQGVADRFGCFRAHEIWKKWCTPLDGADGLSTSHQREHDFGMERMDRLVPSRGRGYDAHDNLIIVPNWTPETEPYVIYGRIMPNLTSIQIIIRGAATEIERMSWEDLDAMRDQYQELAQWAIAVLKSMGLRDEDVISEMAPLKLSQ</sequence>
<protein>
    <submittedName>
        <fullName evidence="2">Uncharacterized protein</fullName>
    </submittedName>
</protein>
<gene>
    <name evidence="2" type="ORF">NA57DRAFT_41146</name>
</gene>